<evidence type="ECO:0000313" key="3">
    <source>
        <dbReference type="Proteomes" id="UP000095200"/>
    </source>
</evidence>
<keyword evidence="1" id="KW-0812">Transmembrane</keyword>
<evidence type="ECO:0008006" key="4">
    <source>
        <dbReference type="Google" id="ProtNLM"/>
    </source>
</evidence>
<keyword evidence="1" id="KW-1133">Transmembrane helix</keyword>
<evidence type="ECO:0000256" key="1">
    <source>
        <dbReference type="SAM" id="Phobius"/>
    </source>
</evidence>
<dbReference type="Proteomes" id="UP000095200">
    <property type="component" value="Unassembled WGS sequence"/>
</dbReference>
<accession>A0A194AK22</accession>
<dbReference type="EMBL" id="BDFE01000017">
    <property type="protein sequence ID" value="GAU09406.1"/>
    <property type="molecule type" value="Genomic_DNA"/>
</dbReference>
<organism evidence="2 3">
    <name type="scientific">Desulfoplanes formicivorans</name>
    <dbReference type="NCBI Taxonomy" id="1592317"/>
    <lineage>
        <taxon>Bacteria</taxon>
        <taxon>Pseudomonadati</taxon>
        <taxon>Thermodesulfobacteriota</taxon>
        <taxon>Desulfovibrionia</taxon>
        <taxon>Desulfovibrionales</taxon>
        <taxon>Desulfoplanaceae</taxon>
        <taxon>Desulfoplanes</taxon>
    </lineage>
</organism>
<keyword evidence="1" id="KW-0472">Membrane</keyword>
<evidence type="ECO:0000313" key="2">
    <source>
        <dbReference type="EMBL" id="GAU09406.1"/>
    </source>
</evidence>
<comment type="caution">
    <text evidence="2">The sequence shown here is derived from an EMBL/GenBank/DDBJ whole genome shotgun (WGS) entry which is preliminary data.</text>
</comment>
<dbReference type="RefSeq" id="WP_069859637.1">
    <property type="nucleotide sequence ID" value="NZ_BDFE01000017.1"/>
</dbReference>
<gene>
    <name evidence="2" type="ORF">DPF_2132</name>
</gene>
<name>A0A194AK22_9BACT</name>
<feature type="transmembrane region" description="Helical" evidence="1">
    <location>
        <begin position="99"/>
        <end position="120"/>
    </location>
</feature>
<dbReference type="AlphaFoldDB" id="A0A194AK22"/>
<dbReference type="STRING" id="1592317.DPF_2132"/>
<sequence>MTWTLILSFLDPVLIAPYRLLSPYPDLAFWFGTLVLALVCIVLGEASMALVYLVNRGYYARLNREMIRMHNISVDAIRQKNKSVYKSANSWANEYFGKVFFAQAALFAVSLWPLPFALGWMQQRFAGIAIATVPGIDWELEYPFALIGGYIVLRFLFSRIKHRLPLFDRIEAMHKEDAQLSGELASWNE</sequence>
<dbReference type="OrthoDB" id="1806539at2"/>
<reference evidence="3" key="1">
    <citation type="submission" date="2016-06" db="EMBL/GenBank/DDBJ databases">
        <title>Draft genome sequence of Desulfoplanes formicivorans strain Pf12B.</title>
        <authorList>
            <person name="Watanabe M."/>
            <person name="Kojima H."/>
            <person name="Fukui M."/>
        </authorList>
    </citation>
    <scope>NUCLEOTIDE SEQUENCE [LARGE SCALE GENOMIC DNA]</scope>
    <source>
        <strain evidence="3">Pf12B</strain>
    </source>
</reference>
<feature type="transmembrane region" description="Helical" evidence="1">
    <location>
        <begin position="140"/>
        <end position="157"/>
    </location>
</feature>
<keyword evidence="3" id="KW-1185">Reference proteome</keyword>
<proteinExistence type="predicted"/>
<protein>
    <recommendedName>
        <fullName evidence="4">DUF106 domain-containing protein</fullName>
    </recommendedName>
</protein>
<feature type="transmembrane region" description="Helical" evidence="1">
    <location>
        <begin position="31"/>
        <end position="54"/>
    </location>
</feature>